<dbReference type="RefSeq" id="WP_243067193.1">
    <property type="nucleotide sequence ID" value="NZ_JAIVFK010000028.1"/>
</dbReference>
<keyword evidence="4" id="KW-1185">Reference proteome</keyword>
<feature type="domain" description="Lipid/polyisoprenoid-binding YceI-like" evidence="2">
    <location>
        <begin position="21"/>
        <end position="179"/>
    </location>
</feature>
<dbReference type="PANTHER" id="PTHR34406">
    <property type="entry name" value="PROTEIN YCEI"/>
    <property type="match status" value="1"/>
</dbReference>
<feature type="signal peptide" evidence="1">
    <location>
        <begin position="1"/>
        <end position="19"/>
    </location>
</feature>
<gene>
    <name evidence="3" type="ORF">K2U94_10695</name>
</gene>
<dbReference type="Pfam" id="PF04264">
    <property type="entry name" value="YceI"/>
    <property type="match status" value="1"/>
</dbReference>
<evidence type="ECO:0000256" key="1">
    <source>
        <dbReference type="SAM" id="SignalP"/>
    </source>
</evidence>
<sequence length="182" mass="19213">MRGAAVLAILLASASAAQAASWKVLPGSALTFTGSQAGEKFTGHFGQFDAKISLDPDKLAEASIVVAVDVASAATGDLQRDTALPAKDWFDAAAFPQARFESHQVTRTAAGYEAVGGLTLRGVTKEIHLPFTLAIDGRKAEAKGHLDLNRDLFGVGQGQWTSDEWVALKVGVDFDLKAERTD</sequence>
<dbReference type="Proteomes" id="UP001139104">
    <property type="component" value="Unassembled WGS sequence"/>
</dbReference>
<dbReference type="Gene3D" id="2.40.128.110">
    <property type="entry name" value="Lipid/polyisoprenoid-binding, YceI-like"/>
    <property type="match status" value="1"/>
</dbReference>
<dbReference type="InterPro" id="IPR007372">
    <property type="entry name" value="Lipid/polyisoprenoid-bd_YceI"/>
</dbReference>
<proteinExistence type="predicted"/>
<name>A0ABS9Z6I3_9HYPH</name>
<evidence type="ECO:0000313" key="4">
    <source>
        <dbReference type="Proteomes" id="UP001139104"/>
    </source>
</evidence>
<dbReference type="SMART" id="SM00867">
    <property type="entry name" value="YceI"/>
    <property type="match status" value="1"/>
</dbReference>
<dbReference type="PANTHER" id="PTHR34406:SF1">
    <property type="entry name" value="PROTEIN YCEI"/>
    <property type="match status" value="1"/>
</dbReference>
<reference evidence="3" key="1">
    <citation type="journal article" date="2022" name="ISME J.">
        <title>Identification of active gaseous-alkane degraders at natural gas seeps.</title>
        <authorList>
            <person name="Farhan Ul Haque M."/>
            <person name="Hernandez M."/>
            <person name="Crombie A.T."/>
            <person name="Murrell J.C."/>
        </authorList>
    </citation>
    <scope>NUCLEOTIDE SEQUENCE</scope>
    <source>
        <strain evidence="3">PC2</strain>
    </source>
</reference>
<protein>
    <submittedName>
        <fullName evidence="3">YceI family protein</fullName>
    </submittedName>
</protein>
<keyword evidence="1" id="KW-0732">Signal</keyword>
<dbReference type="SUPFAM" id="SSF101874">
    <property type="entry name" value="YceI-like"/>
    <property type="match status" value="1"/>
</dbReference>
<comment type="caution">
    <text evidence="3">The sequence shown here is derived from an EMBL/GenBank/DDBJ whole genome shotgun (WGS) entry which is preliminary data.</text>
</comment>
<dbReference type="InterPro" id="IPR036761">
    <property type="entry name" value="TTHA0802/YceI-like_sf"/>
</dbReference>
<evidence type="ECO:0000313" key="3">
    <source>
        <dbReference type="EMBL" id="MCI4683231.1"/>
    </source>
</evidence>
<dbReference type="EMBL" id="JAIVFP010000001">
    <property type="protein sequence ID" value="MCI4683231.1"/>
    <property type="molecule type" value="Genomic_DNA"/>
</dbReference>
<evidence type="ECO:0000259" key="2">
    <source>
        <dbReference type="SMART" id="SM00867"/>
    </source>
</evidence>
<accession>A0ABS9Z6I3</accession>
<organism evidence="3 4">
    <name type="scientific">Candidatus Rhodoblastus alkanivorans</name>
    <dbReference type="NCBI Taxonomy" id="2954117"/>
    <lineage>
        <taxon>Bacteria</taxon>
        <taxon>Pseudomonadati</taxon>
        <taxon>Pseudomonadota</taxon>
        <taxon>Alphaproteobacteria</taxon>
        <taxon>Hyphomicrobiales</taxon>
        <taxon>Rhodoblastaceae</taxon>
        <taxon>Rhodoblastus</taxon>
    </lineage>
</organism>
<feature type="chain" id="PRO_5046193245" evidence="1">
    <location>
        <begin position="20"/>
        <end position="182"/>
    </location>
</feature>